<keyword evidence="5 8" id="KW-1133">Transmembrane helix</keyword>
<dbReference type="GO" id="GO:0051119">
    <property type="term" value="F:sugar transmembrane transporter activity"/>
    <property type="evidence" value="ECO:0007669"/>
    <property type="project" value="InterPro"/>
</dbReference>
<dbReference type="InterPro" id="IPR005829">
    <property type="entry name" value="Sugar_transporter_CS"/>
</dbReference>
<dbReference type="Proteomes" id="UP000324897">
    <property type="component" value="Chromosome 7"/>
</dbReference>
<protein>
    <recommendedName>
        <fullName evidence="9">Major facilitator superfamily (MFS) profile domain-containing protein</fullName>
    </recommendedName>
</protein>
<dbReference type="SUPFAM" id="SSF103473">
    <property type="entry name" value="MFS general substrate transporter"/>
    <property type="match status" value="1"/>
</dbReference>
<keyword evidence="3" id="KW-0762">Sugar transport</keyword>
<evidence type="ECO:0000256" key="2">
    <source>
        <dbReference type="ARBA" id="ARBA00010992"/>
    </source>
</evidence>
<dbReference type="FunFam" id="1.20.1250.20:FF:000043">
    <property type="entry name" value="sugar transporter ERD6-like 6"/>
    <property type="match status" value="1"/>
</dbReference>
<dbReference type="Gene3D" id="1.20.1250.20">
    <property type="entry name" value="MFS general substrate transporter like domains"/>
    <property type="match status" value="1"/>
</dbReference>
<comment type="subcellular location">
    <subcellularLocation>
        <location evidence="1">Membrane</location>
        <topology evidence="1">Multi-pass membrane protein</topology>
    </subcellularLocation>
</comment>
<feature type="transmembrane region" description="Helical" evidence="8">
    <location>
        <begin position="618"/>
        <end position="636"/>
    </location>
</feature>
<dbReference type="GO" id="GO:0016020">
    <property type="term" value="C:membrane"/>
    <property type="evidence" value="ECO:0007669"/>
    <property type="project" value="UniProtKB-SubCell"/>
</dbReference>
<feature type="transmembrane region" description="Helical" evidence="8">
    <location>
        <begin position="305"/>
        <end position="328"/>
    </location>
</feature>
<dbReference type="PRINTS" id="PR00171">
    <property type="entry name" value="SUGRTRNSPORT"/>
</dbReference>
<dbReference type="OrthoDB" id="6612291at2759"/>
<evidence type="ECO:0000313" key="10">
    <source>
        <dbReference type="EMBL" id="TVU20174.1"/>
    </source>
</evidence>
<dbReference type="InterPro" id="IPR050549">
    <property type="entry name" value="MFS_Trehalose_Transporter"/>
</dbReference>
<feature type="non-terminal residue" evidence="10">
    <location>
        <position position="1"/>
    </location>
</feature>
<evidence type="ECO:0000259" key="9">
    <source>
        <dbReference type="PROSITE" id="PS50850"/>
    </source>
</evidence>
<evidence type="ECO:0000256" key="4">
    <source>
        <dbReference type="ARBA" id="ARBA00022692"/>
    </source>
</evidence>
<keyword evidence="6 8" id="KW-0472">Membrane</keyword>
<dbReference type="EMBL" id="RWGY01000029">
    <property type="protein sequence ID" value="TVU20174.1"/>
    <property type="molecule type" value="Genomic_DNA"/>
</dbReference>
<evidence type="ECO:0000256" key="5">
    <source>
        <dbReference type="ARBA" id="ARBA00022989"/>
    </source>
</evidence>
<feature type="transmembrane region" description="Helical" evidence="8">
    <location>
        <begin position="281"/>
        <end position="299"/>
    </location>
</feature>
<feature type="transmembrane region" description="Helical" evidence="8">
    <location>
        <begin position="211"/>
        <end position="229"/>
    </location>
</feature>
<dbReference type="AlphaFoldDB" id="A0A5J9U9J4"/>
<evidence type="ECO:0000256" key="3">
    <source>
        <dbReference type="ARBA" id="ARBA00022597"/>
    </source>
</evidence>
<dbReference type="CDD" id="cd17358">
    <property type="entry name" value="MFS_GLUT6_8_Class3_like"/>
    <property type="match status" value="1"/>
</dbReference>
<dbReference type="InterPro" id="IPR003663">
    <property type="entry name" value="Sugar/inositol_transpt"/>
</dbReference>
<dbReference type="InterPro" id="IPR036259">
    <property type="entry name" value="MFS_trans_sf"/>
</dbReference>
<feature type="domain" description="Major facilitator superfamily (MFS) profile" evidence="9">
    <location>
        <begin position="216"/>
        <end position="640"/>
    </location>
</feature>
<keyword evidence="4 8" id="KW-0812">Transmembrane</keyword>
<feature type="transmembrane region" description="Helical" evidence="8">
    <location>
        <begin position="484"/>
        <end position="505"/>
    </location>
</feature>
<proteinExistence type="inferred from homology"/>
<feature type="region of interest" description="Disordered" evidence="7">
    <location>
        <begin position="1"/>
        <end position="71"/>
    </location>
</feature>
<evidence type="ECO:0000313" key="11">
    <source>
        <dbReference type="Proteomes" id="UP000324897"/>
    </source>
</evidence>
<dbReference type="NCBIfam" id="TIGR00879">
    <property type="entry name" value="SP"/>
    <property type="match status" value="1"/>
</dbReference>
<dbReference type="InterPro" id="IPR020846">
    <property type="entry name" value="MFS_dom"/>
</dbReference>
<dbReference type="PROSITE" id="PS50850">
    <property type="entry name" value="MFS"/>
    <property type="match status" value="1"/>
</dbReference>
<dbReference type="PROSITE" id="PS00216">
    <property type="entry name" value="SUGAR_TRANSPORT_1"/>
    <property type="match status" value="1"/>
</dbReference>
<feature type="transmembrane region" description="Helical" evidence="8">
    <location>
        <begin position="586"/>
        <end position="612"/>
    </location>
</feature>
<reference evidence="10 11" key="1">
    <citation type="journal article" date="2019" name="Sci. Rep.">
        <title>A high-quality genome of Eragrostis curvula grass provides insights into Poaceae evolution and supports new strategies to enhance forage quality.</title>
        <authorList>
            <person name="Carballo J."/>
            <person name="Santos B.A.C.M."/>
            <person name="Zappacosta D."/>
            <person name="Garbus I."/>
            <person name="Selva J.P."/>
            <person name="Gallo C.A."/>
            <person name="Diaz A."/>
            <person name="Albertini E."/>
            <person name="Caccamo M."/>
            <person name="Echenique V."/>
        </authorList>
    </citation>
    <scope>NUCLEOTIDE SEQUENCE [LARGE SCALE GENOMIC DNA]</scope>
    <source>
        <strain evidence="11">cv. Victoria</strain>
        <tissue evidence="10">Leaf</tissue>
    </source>
</reference>
<gene>
    <name evidence="10" type="ORF">EJB05_36372</name>
</gene>
<feature type="transmembrane region" description="Helical" evidence="8">
    <location>
        <begin position="340"/>
        <end position="358"/>
    </location>
</feature>
<evidence type="ECO:0000256" key="6">
    <source>
        <dbReference type="ARBA" id="ARBA00023136"/>
    </source>
</evidence>
<evidence type="ECO:0000256" key="1">
    <source>
        <dbReference type="ARBA" id="ARBA00004141"/>
    </source>
</evidence>
<keyword evidence="11" id="KW-1185">Reference proteome</keyword>
<comment type="similarity">
    <text evidence="2">Belongs to the major facilitator superfamily. Sugar transporter (TC 2.A.1.1) family.</text>
</comment>
<dbReference type="PROSITE" id="PS00217">
    <property type="entry name" value="SUGAR_TRANSPORT_2"/>
    <property type="match status" value="1"/>
</dbReference>
<feature type="compositionally biased region" description="Basic and acidic residues" evidence="7">
    <location>
        <begin position="56"/>
        <end position="67"/>
    </location>
</feature>
<sequence>MAPARPRPRPPPSSPARARPRQRPPSRRDGDPSDLPSRCARPRFIGADASSSDGYAWDRAKKEDQTTRTRSTRCPLVSLLCPSSSNQIPVTQARRRAKAQRKTRPPVLNPLLLFHPGVDRFLRSRSFFSPYNAHHRASWCPTNSAFRMSFRDQESGGEDGGRSSSASDLRKPLLNTGSWYRMPAAGGMGSRQSSLMERLGSSAFSLRDAQVSAVLCTLIVALGPIQFGFTCGYSSPTQDSIIGDLGLSLSEFSLFGSLSNVGAMVGAIASGQIAEYIGRKGSLMIAAVPNIIGWLAISFAKDSSFLFMGRLLEGFGVGVISYVVPVYIAEIAPQDQRGALGAVNQLSVTIGILLAYFLGMFVPWRILAVLGILPCSILIPALFFVPESPRWLAKMGKTEDFEYSLQVLRGFQTDITAEANEIKRSVASSRRRTTIRFADIKHKRYSVPLMIGIGLLVLQQLSGVNGILFYAGSIFKAAGITNSNLATCGLGAVQVIATGVTTWLTDKAGRRLLLIISTTGMTVTLVVVSVSFFVKDNITAGSHLYSVMSMLSLAGLVAFVIAFSLGLGAIPWIIMSEILPVNIKSLAGSVATLANWFTAWAITMTASLMLNWSNGGTFAIYAVVCTMTLIFVCLCVPETKGRTLEEIAFSFR</sequence>
<accession>A0A5J9U9J4</accession>
<dbReference type="Gramene" id="TVU20174">
    <property type="protein sequence ID" value="TVU20174"/>
    <property type="gene ID" value="EJB05_36372"/>
</dbReference>
<evidence type="ECO:0000256" key="8">
    <source>
        <dbReference type="SAM" id="Phobius"/>
    </source>
</evidence>
<feature type="transmembrane region" description="Helical" evidence="8">
    <location>
        <begin position="364"/>
        <end position="385"/>
    </location>
</feature>
<feature type="transmembrane region" description="Helical" evidence="8">
    <location>
        <begin position="249"/>
        <end position="269"/>
    </location>
</feature>
<feature type="transmembrane region" description="Helical" evidence="8">
    <location>
        <begin position="512"/>
        <end position="533"/>
    </location>
</feature>
<comment type="caution">
    <text evidence="10">The sequence shown here is derived from an EMBL/GenBank/DDBJ whole genome shotgun (WGS) entry which is preliminary data.</text>
</comment>
<dbReference type="InterPro" id="IPR044775">
    <property type="entry name" value="MFS_ERD6/Tret1-like"/>
</dbReference>
<dbReference type="InterPro" id="IPR005828">
    <property type="entry name" value="MFS_sugar_transport-like"/>
</dbReference>
<feature type="transmembrane region" description="Helical" evidence="8">
    <location>
        <begin position="449"/>
        <end position="472"/>
    </location>
</feature>
<organism evidence="10 11">
    <name type="scientific">Eragrostis curvula</name>
    <name type="common">weeping love grass</name>
    <dbReference type="NCBI Taxonomy" id="38414"/>
    <lineage>
        <taxon>Eukaryota</taxon>
        <taxon>Viridiplantae</taxon>
        <taxon>Streptophyta</taxon>
        <taxon>Embryophyta</taxon>
        <taxon>Tracheophyta</taxon>
        <taxon>Spermatophyta</taxon>
        <taxon>Magnoliopsida</taxon>
        <taxon>Liliopsida</taxon>
        <taxon>Poales</taxon>
        <taxon>Poaceae</taxon>
        <taxon>PACMAD clade</taxon>
        <taxon>Chloridoideae</taxon>
        <taxon>Eragrostideae</taxon>
        <taxon>Eragrostidinae</taxon>
        <taxon>Eragrostis</taxon>
    </lineage>
</organism>
<name>A0A5J9U9J4_9POAL</name>
<feature type="transmembrane region" description="Helical" evidence="8">
    <location>
        <begin position="553"/>
        <end position="574"/>
    </location>
</feature>
<dbReference type="PANTHER" id="PTHR48021:SF92">
    <property type="entry name" value="OS05G0579000 PROTEIN"/>
    <property type="match status" value="1"/>
</dbReference>
<keyword evidence="3" id="KW-0813">Transport</keyword>
<evidence type="ECO:0000256" key="7">
    <source>
        <dbReference type="SAM" id="MobiDB-lite"/>
    </source>
</evidence>
<dbReference type="Pfam" id="PF00083">
    <property type="entry name" value="Sugar_tr"/>
    <property type="match status" value="1"/>
</dbReference>
<dbReference type="PANTHER" id="PTHR48021">
    <property type="match status" value="1"/>
</dbReference>